<protein>
    <recommendedName>
        <fullName evidence="12">Cytochrome P450</fullName>
    </recommendedName>
</protein>
<evidence type="ECO:0000256" key="3">
    <source>
        <dbReference type="ARBA" id="ARBA00022723"/>
    </source>
</evidence>
<dbReference type="InterPro" id="IPR036396">
    <property type="entry name" value="Cyt_P450_sf"/>
</dbReference>
<evidence type="ECO:0000313" key="10">
    <source>
        <dbReference type="EMBL" id="KAL1588454.1"/>
    </source>
</evidence>
<comment type="cofactor">
    <cofactor evidence="1 7">
        <name>heme</name>
        <dbReference type="ChEBI" id="CHEBI:30413"/>
    </cofactor>
</comment>
<feature type="binding site" description="axial binding residue" evidence="7">
    <location>
        <position position="448"/>
    </location>
    <ligand>
        <name>heme</name>
        <dbReference type="ChEBI" id="CHEBI:30413"/>
    </ligand>
    <ligandPart>
        <name>Fe</name>
        <dbReference type="ChEBI" id="CHEBI:18248"/>
    </ligandPart>
</feature>
<evidence type="ECO:0000313" key="11">
    <source>
        <dbReference type="Proteomes" id="UP000803884"/>
    </source>
</evidence>
<reference evidence="10 11" key="1">
    <citation type="journal article" date="2020" name="Microbiol. Resour. Announc.">
        <title>Draft Genome Sequence of a Cladosporium Species Isolated from the Mesophotic Ascidian Didemnum maculosum.</title>
        <authorList>
            <person name="Gioti A."/>
            <person name="Siaperas R."/>
            <person name="Nikolaivits E."/>
            <person name="Le Goff G."/>
            <person name="Ouazzani J."/>
            <person name="Kotoulas G."/>
            <person name="Topakas E."/>
        </authorList>
    </citation>
    <scope>NUCLEOTIDE SEQUENCE [LARGE SCALE GENOMIC DNA]</scope>
    <source>
        <strain evidence="10 11">TM138-S3</strain>
    </source>
</reference>
<dbReference type="SUPFAM" id="SSF48264">
    <property type="entry name" value="Cytochrome P450"/>
    <property type="match status" value="1"/>
</dbReference>
<evidence type="ECO:0000256" key="2">
    <source>
        <dbReference type="ARBA" id="ARBA00010617"/>
    </source>
</evidence>
<sequence length="504" mass="57216">MSQIFLDHLAEKYVAIGVTIWLLTFAAVVWRRPAQSKIPEFGGESAEVLQDVVKKQWSQVRQTIYRLRLPFRRIYVLPHKYINEYVWKPDNQISSNTDLQERLLGRWTYIGSLTPDDPDGPYSWVVAYVRSELTKQISFYLPAIQKDISAHFEAHVLPDTENGKSTVGVHDFCIALCFSLYQRIFVGEDLAKDPEWKAACVDLGLSSVGVAGSLMRVPVWLRPIAANFMKGPRDVKANVRRMEDKIRPLVKTRIESMRKDSFVPPRDFIQWWIQKSTSAGRRPDDVSALVVALIQLNFAGIRSTGLAVMQSLIDIAVHPEYTQELREELQQARSVVEQEELSVASLAKLEKMDSFIKESARHVSQNVLSVYRKALRPLHLSDGTVLPASSYICVPSIDPDADPETAARPFDGFRWWRQRNEQPDQSARYLSVSTNPQALEFGAGSHACPGRFLAVAVIKTALAHAITHLDLKLPDAQKPQEPQYNHVLVYTPDTKQEIEFVRRP</sequence>
<gene>
    <name evidence="10" type="ORF">WHR41_03126</name>
</gene>
<dbReference type="PROSITE" id="PS00086">
    <property type="entry name" value="CYTOCHROME_P450"/>
    <property type="match status" value="1"/>
</dbReference>
<dbReference type="Pfam" id="PF00067">
    <property type="entry name" value="p450"/>
    <property type="match status" value="1"/>
</dbReference>
<dbReference type="Proteomes" id="UP000803884">
    <property type="component" value="Unassembled WGS sequence"/>
</dbReference>
<dbReference type="RefSeq" id="XP_069231559.1">
    <property type="nucleotide sequence ID" value="XM_069371732.1"/>
</dbReference>
<dbReference type="PANTHER" id="PTHR46206">
    <property type="entry name" value="CYTOCHROME P450"/>
    <property type="match status" value="1"/>
</dbReference>
<keyword evidence="11" id="KW-1185">Reference proteome</keyword>
<evidence type="ECO:0000256" key="9">
    <source>
        <dbReference type="SAM" id="Phobius"/>
    </source>
</evidence>
<keyword evidence="9" id="KW-1133">Transmembrane helix</keyword>
<dbReference type="GO" id="GO:0004497">
    <property type="term" value="F:monooxygenase activity"/>
    <property type="evidence" value="ECO:0007669"/>
    <property type="project" value="UniProtKB-KW"/>
</dbReference>
<dbReference type="CDD" id="cd11041">
    <property type="entry name" value="CYP503A1-like"/>
    <property type="match status" value="1"/>
</dbReference>
<evidence type="ECO:0000256" key="4">
    <source>
        <dbReference type="ARBA" id="ARBA00023002"/>
    </source>
</evidence>
<evidence type="ECO:0008006" key="12">
    <source>
        <dbReference type="Google" id="ProtNLM"/>
    </source>
</evidence>
<evidence type="ECO:0000256" key="1">
    <source>
        <dbReference type="ARBA" id="ARBA00001971"/>
    </source>
</evidence>
<evidence type="ECO:0000256" key="6">
    <source>
        <dbReference type="ARBA" id="ARBA00023033"/>
    </source>
</evidence>
<dbReference type="GeneID" id="96004570"/>
<dbReference type="InterPro" id="IPR001128">
    <property type="entry name" value="Cyt_P450"/>
</dbReference>
<dbReference type="GO" id="GO:0020037">
    <property type="term" value="F:heme binding"/>
    <property type="evidence" value="ECO:0007669"/>
    <property type="project" value="InterPro"/>
</dbReference>
<dbReference type="PRINTS" id="PR00463">
    <property type="entry name" value="EP450I"/>
</dbReference>
<evidence type="ECO:0000256" key="7">
    <source>
        <dbReference type="PIRSR" id="PIRSR602401-1"/>
    </source>
</evidence>
<comment type="similarity">
    <text evidence="2 8">Belongs to the cytochrome P450 family.</text>
</comment>
<name>A0AB34KZ92_9PEZI</name>
<keyword evidence="6 8" id="KW-0503">Monooxygenase</keyword>
<comment type="caution">
    <text evidence="10">The sequence shown here is derived from an EMBL/GenBank/DDBJ whole genome shotgun (WGS) entry which is preliminary data.</text>
</comment>
<keyword evidence="3 7" id="KW-0479">Metal-binding</keyword>
<evidence type="ECO:0000256" key="8">
    <source>
        <dbReference type="RuleBase" id="RU000461"/>
    </source>
</evidence>
<keyword evidence="7 8" id="KW-0349">Heme</keyword>
<dbReference type="GO" id="GO:0016705">
    <property type="term" value="F:oxidoreductase activity, acting on paired donors, with incorporation or reduction of molecular oxygen"/>
    <property type="evidence" value="ECO:0007669"/>
    <property type="project" value="InterPro"/>
</dbReference>
<dbReference type="GO" id="GO:0005506">
    <property type="term" value="F:iron ion binding"/>
    <property type="evidence" value="ECO:0007669"/>
    <property type="project" value="InterPro"/>
</dbReference>
<organism evidence="10 11">
    <name type="scientific">Cladosporium halotolerans</name>
    <dbReference type="NCBI Taxonomy" id="1052096"/>
    <lineage>
        <taxon>Eukaryota</taxon>
        <taxon>Fungi</taxon>
        <taxon>Dikarya</taxon>
        <taxon>Ascomycota</taxon>
        <taxon>Pezizomycotina</taxon>
        <taxon>Dothideomycetes</taxon>
        <taxon>Dothideomycetidae</taxon>
        <taxon>Cladosporiales</taxon>
        <taxon>Cladosporiaceae</taxon>
        <taxon>Cladosporium</taxon>
    </lineage>
</organism>
<dbReference type="InterPro" id="IPR017972">
    <property type="entry name" value="Cyt_P450_CS"/>
</dbReference>
<keyword evidence="5 7" id="KW-0408">Iron</keyword>
<dbReference type="EMBL" id="JAAQHG020000007">
    <property type="protein sequence ID" value="KAL1588454.1"/>
    <property type="molecule type" value="Genomic_DNA"/>
</dbReference>
<accession>A0AB34KZ92</accession>
<feature type="transmembrane region" description="Helical" evidence="9">
    <location>
        <begin position="12"/>
        <end position="30"/>
    </location>
</feature>
<dbReference type="AlphaFoldDB" id="A0AB34KZ92"/>
<evidence type="ECO:0000256" key="5">
    <source>
        <dbReference type="ARBA" id="ARBA00023004"/>
    </source>
</evidence>
<keyword evidence="4 8" id="KW-0560">Oxidoreductase</keyword>
<dbReference type="Gene3D" id="1.10.630.10">
    <property type="entry name" value="Cytochrome P450"/>
    <property type="match status" value="1"/>
</dbReference>
<dbReference type="PANTHER" id="PTHR46206:SF6">
    <property type="entry name" value="CYTOCHROME P450 MONOOXYGENASE AN1598-RELATED"/>
    <property type="match status" value="1"/>
</dbReference>
<dbReference type="InterPro" id="IPR002401">
    <property type="entry name" value="Cyt_P450_E_grp-I"/>
</dbReference>
<keyword evidence="9" id="KW-0472">Membrane</keyword>
<proteinExistence type="inferred from homology"/>
<keyword evidence="9" id="KW-0812">Transmembrane</keyword>